<evidence type="ECO:0000256" key="1">
    <source>
        <dbReference type="SAM" id="Phobius"/>
    </source>
</evidence>
<keyword evidence="1" id="KW-0812">Transmembrane</keyword>
<keyword evidence="1" id="KW-0472">Membrane</keyword>
<sequence>MNTPHIVNNADDRNNMGFPLIPFAVVWPIIQVIAVPLIRAILPRILEQMAAAMRSGQALNLTDAEIVAAVGQQEHNMRSAYRG</sequence>
<evidence type="ECO:0000313" key="2">
    <source>
        <dbReference type="EMBL" id="CAB5194639.1"/>
    </source>
</evidence>
<name>A0A6J7WF09_9CAUD</name>
<dbReference type="EMBL" id="LR798215">
    <property type="protein sequence ID" value="CAB5194639.1"/>
    <property type="molecule type" value="Genomic_DNA"/>
</dbReference>
<accession>A0A6J7WF09</accession>
<gene>
    <name evidence="2" type="ORF">UFOVP178_22</name>
</gene>
<proteinExistence type="predicted"/>
<protein>
    <submittedName>
        <fullName evidence="2">Uncharacterized protein</fullName>
    </submittedName>
</protein>
<keyword evidence="1" id="KW-1133">Transmembrane helix</keyword>
<feature type="transmembrane region" description="Helical" evidence="1">
    <location>
        <begin position="20"/>
        <end position="42"/>
    </location>
</feature>
<organism evidence="2">
    <name type="scientific">uncultured Caudovirales phage</name>
    <dbReference type="NCBI Taxonomy" id="2100421"/>
    <lineage>
        <taxon>Viruses</taxon>
        <taxon>Duplodnaviria</taxon>
        <taxon>Heunggongvirae</taxon>
        <taxon>Uroviricota</taxon>
        <taxon>Caudoviricetes</taxon>
        <taxon>Peduoviridae</taxon>
        <taxon>Maltschvirus</taxon>
        <taxon>Maltschvirus maltsch</taxon>
    </lineage>
</organism>
<reference evidence="2" key="1">
    <citation type="submission" date="2020-05" db="EMBL/GenBank/DDBJ databases">
        <authorList>
            <person name="Chiriac C."/>
            <person name="Salcher M."/>
            <person name="Ghai R."/>
            <person name="Kavagutti S V."/>
        </authorList>
    </citation>
    <scope>NUCLEOTIDE SEQUENCE</scope>
</reference>